<proteinExistence type="predicted"/>
<keyword evidence="2" id="KW-1185">Reference proteome</keyword>
<evidence type="ECO:0000313" key="1">
    <source>
        <dbReference type="EMBL" id="TKC92682.1"/>
    </source>
</evidence>
<comment type="caution">
    <text evidence="1">The sequence shown here is derived from an EMBL/GenBank/DDBJ whole genome shotgun (WGS) entry which is preliminary data.</text>
</comment>
<dbReference type="Proteomes" id="UP000305539">
    <property type="component" value="Unassembled WGS sequence"/>
</dbReference>
<organism evidence="1 2">
    <name type="scientific">Trinickia terrae</name>
    <dbReference type="NCBI Taxonomy" id="2571161"/>
    <lineage>
        <taxon>Bacteria</taxon>
        <taxon>Pseudomonadati</taxon>
        <taxon>Pseudomonadota</taxon>
        <taxon>Betaproteobacteria</taxon>
        <taxon>Burkholderiales</taxon>
        <taxon>Burkholderiaceae</taxon>
        <taxon>Trinickia</taxon>
    </lineage>
</organism>
<gene>
    <name evidence="1" type="ORF">FAZ69_00200</name>
</gene>
<dbReference type="AlphaFoldDB" id="A0A4U1IG43"/>
<dbReference type="OrthoDB" id="6986732at2"/>
<dbReference type="Pfam" id="PF19940">
    <property type="entry name" value="DUF6402"/>
    <property type="match status" value="1"/>
</dbReference>
<dbReference type="InterPro" id="IPR045646">
    <property type="entry name" value="DUF6402"/>
</dbReference>
<name>A0A4U1IG43_9BURK</name>
<protein>
    <submittedName>
        <fullName evidence="1">Uncharacterized protein</fullName>
    </submittedName>
</protein>
<sequence>MQAAQPDPAMKMLDDIERIAKPFLRFKAWLDAPVPPKTSKLEPPAAKKQDVVPPFDIQEIPGAMRKEFMPVSAKLMERWFAGELNYSQSDSDQKDEINQDGQPYSESMIDRTSVTMDWVLKHERARKQYEELINTAIYNRKAYEEAKKILRRYRKRLGVSPWTECDNDIRQLHRNFQFQRVVVESSFEQKAEQYVRRMVHEGVPDDLTGSLGAFNFYAAIATADFDLQGKSATVTHIAVYVRDGYSFEGASDTRSQYLGHWSKDGVIVVPGYVAINMAGVPWLDYPVVTGNVAENLHKKGKVYYPVRNRSFREWQLKHQRGGDFIIYSDWKTVRLEKPIKVYFE</sequence>
<accession>A0A4U1IG43</accession>
<reference evidence="1 2" key="1">
    <citation type="submission" date="2019-04" db="EMBL/GenBank/DDBJ databases">
        <title>Trinickia sp. 7GSK02, isolated from subtropical forest soil.</title>
        <authorList>
            <person name="Gao Z.-H."/>
            <person name="Qiu L.-H."/>
        </authorList>
    </citation>
    <scope>NUCLEOTIDE SEQUENCE [LARGE SCALE GENOMIC DNA]</scope>
    <source>
        <strain evidence="1 2">7GSK02</strain>
    </source>
</reference>
<dbReference type="EMBL" id="SWJE01000001">
    <property type="protein sequence ID" value="TKC92682.1"/>
    <property type="molecule type" value="Genomic_DNA"/>
</dbReference>
<evidence type="ECO:0000313" key="2">
    <source>
        <dbReference type="Proteomes" id="UP000305539"/>
    </source>
</evidence>